<name>A0ACC2KY93_PERAE</name>
<proteinExistence type="predicted"/>
<protein>
    <submittedName>
        <fullName evidence="1">Uncharacterized protein</fullName>
    </submittedName>
</protein>
<evidence type="ECO:0000313" key="2">
    <source>
        <dbReference type="Proteomes" id="UP001234297"/>
    </source>
</evidence>
<accession>A0ACC2KY93</accession>
<keyword evidence="2" id="KW-1185">Reference proteome</keyword>
<organism evidence="1 2">
    <name type="scientific">Persea americana</name>
    <name type="common">Avocado</name>
    <dbReference type="NCBI Taxonomy" id="3435"/>
    <lineage>
        <taxon>Eukaryota</taxon>
        <taxon>Viridiplantae</taxon>
        <taxon>Streptophyta</taxon>
        <taxon>Embryophyta</taxon>
        <taxon>Tracheophyta</taxon>
        <taxon>Spermatophyta</taxon>
        <taxon>Magnoliopsida</taxon>
        <taxon>Magnoliidae</taxon>
        <taxon>Laurales</taxon>
        <taxon>Lauraceae</taxon>
        <taxon>Persea</taxon>
    </lineage>
</organism>
<dbReference type="EMBL" id="CM056814">
    <property type="protein sequence ID" value="KAJ8626000.1"/>
    <property type="molecule type" value="Genomic_DNA"/>
</dbReference>
<gene>
    <name evidence="1" type="ORF">MRB53_019307</name>
</gene>
<evidence type="ECO:0000313" key="1">
    <source>
        <dbReference type="EMBL" id="KAJ8626000.1"/>
    </source>
</evidence>
<sequence>MEEKKTKKKGKETERSDIPVLRQICKRWQRWKVETLYSNGKGESNQSIQQNPATAREKAINGGNPLHIKVQFIDRLGVSKLHAVEEDETRRH</sequence>
<comment type="caution">
    <text evidence="1">The sequence shown here is derived from an EMBL/GenBank/DDBJ whole genome shotgun (WGS) entry which is preliminary data.</text>
</comment>
<dbReference type="Proteomes" id="UP001234297">
    <property type="component" value="Chromosome 6"/>
</dbReference>
<reference evidence="1 2" key="1">
    <citation type="journal article" date="2022" name="Hortic Res">
        <title>A haplotype resolved chromosomal level avocado genome allows analysis of novel avocado genes.</title>
        <authorList>
            <person name="Nath O."/>
            <person name="Fletcher S.J."/>
            <person name="Hayward A."/>
            <person name="Shaw L.M."/>
            <person name="Masouleh A.K."/>
            <person name="Furtado A."/>
            <person name="Henry R.J."/>
            <person name="Mitter N."/>
        </authorList>
    </citation>
    <scope>NUCLEOTIDE SEQUENCE [LARGE SCALE GENOMIC DNA]</scope>
    <source>
        <strain evidence="2">cv. Hass</strain>
    </source>
</reference>